<dbReference type="EMBL" id="CAJOBF010002565">
    <property type="protein sequence ID" value="CAF4042840.1"/>
    <property type="molecule type" value="Genomic_DNA"/>
</dbReference>
<evidence type="ECO:0000313" key="2">
    <source>
        <dbReference type="EMBL" id="CAF3841027.1"/>
    </source>
</evidence>
<dbReference type="Proteomes" id="UP000663866">
    <property type="component" value="Unassembled WGS sequence"/>
</dbReference>
<protein>
    <submittedName>
        <fullName evidence="6">Uncharacterized protein</fullName>
    </submittedName>
</protein>
<evidence type="ECO:0000313" key="7">
    <source>
        <dbReference type="Proteomes" id="UP000663842"/>
    </source>
</evidence>
<name>A0A819RDI6_9BILA</name>
<evidence type="ECO:0000256" key="1">
    <source>
        <dbReference type="SAM" id="Phobius"/>
    </source>
</evidence>
<dbReference type="Proteomes" id="UP000681720">
    <property type="component" value="Unassembled WGS sequence"/>
</dbReference>
<dbReference type="EMBL" id="CAJOBH010002634">
    <property type="protein sequence ID" value="CAF3916234.1"/>
    <property type="molecule type" value="Genomic_DNA"/>
</dbReference>
<dbReference type="Proteomes" id="UP000676336">
    <property type="component" value="Unassembled WGS sequence"/>
</dbReference>
<reference evidence="6" key="1">
    <citation type="submission" date="2021-02" db="EMBL/GenBank/DDBJ databases">
        <authorList>
            <person name="Nowell W R."/>
        </authorList>
    </citation>
    <scope>NUCLEOTIDE SEQUENCE</scope>
</reference>
<dbReference type="Proteomes" id="UP000681967">
    <property type="component" value="Unassembled WGS sequence"/>
</dbReference>
<keyword evidence="8" id="KW-1185">Reference proteome</keyword>
<dbReference type="AlphaFoldDB" id="A0A819RDI6"/>
<comment type="caution">
    <text evidence="6">The sequence shown here is derived from an EMBL/GenBank/DDBJ whole genome shotgun (WGS) entry which is preliminary data.</text>
</comment>
<evidence type="ECO:0000313" key="4">
    <source>
        <dbReference type="EMBL" id="CAF3931808.1"/>
    </source>
</evidence>
<gene>
    <name evidence="3" type="ORF">BYL167_LOCUS9251</name>
    <name evidence="2" type="ORF">GIL414_LOCUS3387</name>
    <name evidence="4" type="ORF">OVN521_LOCUS11171</name>
    <name evidence="5" type="ORF">SMN809_LOCUS9448</name>
    <name evidence="6" type="ORF">UXM345_LOCUS18706</name>
</gene>
<dbReference type="EMBL" id="CAJOBI010003056">
    <property type="protein sequence ID" value="CAF3954699.1"/>
    <property type="molecule type" value="Genomic_DNA"/>
</dbReference>
<organism evidence="6 7">
    <name type="scientific">Rotaria magnacalcarata</name>
    <dbReference type="NCBI Taxonomy" id="392030"/>
    <lineage>
        <taxon>Eukaryota</taxon>
        <taxon>Metazoa</taxon>
        <taxon>Spiralia</taxon>
        <taxon>Gnathifera</taxon>
        <taxon>Rotifera</taxon>
        <taxon>Eurotatoria</taxon>
        <taxon>Bdelloidea</taxon>
        <taxon>Philodinida</taxon>
        <taxon>Philodinidae</taxon>
        <taxon>Rotaria</taxon>
    </lineage>
</organism>
<proteinExistence type="predicted"/>
<keyword evidence="1" id="KW-0472">Membrane</keyword>
<evidence type="ECO:0000313" key="5">
    <source>
        <dbReference type="EMBL" id="CAF3954699.1"/>
    </source>
</evidence>
<dbReference type="EMBL" id="CAJOBG010001466">
    <property type="protein sequence ID" value="CAF3931808.1"/>
    <property type="molecule type" value="Genomic_DNA"/>
</dbReference>
<feature type="transmembrane region" description="Helical" evidence="1">
    <location>
        <begin position="110"/>
        <end position="128"/>
    </location>
</feature>
<sequence length="184" mass="20735">MSTNLKKDQLNLQLSQAYQKLQADPRDLVVLREFLDIRIQLANLLEHCPNETSSSSVEQANNEVSIEQSNNEVVPIEPLSQSSSMNMPEQTNNNGITTYWQLGKTRMCQWIDNIIVGLIVCFIGAFILNQVTGAKTIIIMHLYISYSTVYRKQNIIEIIPVESSRTSEFSVSLALIQQMGLSTP</sequence>
<evidence type="ECO:0000313" key="8">
    <source>
        <dbReference type="Proteomes" id="UP000663866"/>
    </source>
</evidence>
<keyword evidence="1" id="KW-1133">Transmembrane helix</keyword>
<evidence type="ECO:0000313" key="3">
    <source>
        <dbReference type="EMBL" id="CAF3916234.1"/>
    </source>
</evidence>
<keyword evidence="1" id="KW-0812">Transmembrane</keyword>
<dbReference type="Proteomes" id="UP000663842">
    <property type="component" value="Unassembled WGS sequence"/>
</dbReference>
<accession>A0A819RDI6</accession>
<dbReference type="EMBL" id="CAJOBJ010000738">
    <property type="protein sequence ID" value="CAF3841027.1"/>
    <property type="molecule type" value="Genomic_DNA"/>
</dbReference>
<evidence type="ECO:0000313" key="6">
    <source>
        <dbReference type="EMBL" id="CAF4042840.1"/>
    </source>
</evidence>